<evidence type="ECO:0000256" key="3">
    <source>
        <dbReference type="ARBA" id="ARBA00022452"/>
    </source>
</evidence>
<evidence type="ECO:0000256" key="5">
    <source>
        <dbReference type="ARBA" id="ARBA00022729"/>
    </source>
</evidence>
<dbReference type="InterPro" id="IPR039426">
    <property type="entry name" value="TonB-dep_rcpt-like"/>
</dbReference>
<dbReference type="Proteomes" id="UP001221411">
    <property type="component" value="Unassembled WGS sequence"/>
</dbReference>
<feature type="chain" id="PRO_5045564308" evidence="8">
    <location>
        <begin position="24"/>
        <end position="685"/>
    </location>
</feature>
<keyword evidence="2" id="KW-0813">Transport</keyword>
<dbReference type="Pfam" id="PF07715">
    <property type="entry name" value="Plug"/>
    <property type="match status" value="1"/>
</dbReference>
<reference evidence="10 11" key="1">
    <citation type="submission" date="2022-11" db="EMBL/GenBank/DDBJ databases">
        <title>Minimal conservation of predation-associated metabolite biosynthetic gene clusters underscores biosynthetic potential of Myxococcota including descriptions for ten novel species: Archangium lansinium sp. nov., Myxococcus landrumus sp. nov., Nannocystis bai.</title>
        <authorList>
            <person name="Ahearne A."/>
            <person name="Stevens C."/>
            <person name="Dowd S."/>
        </authorList>
    </citation>
    <scope>NUCLEOTIDE SEQUENCE [LARGE SCALE GENOMIC DNA]</scope>
    <source>
        <strain evidence="10 11">RJM3</strain>
    </source>
</reference>
<comment type="caution">
    <text evidence="10">The sequence shown here is derived from an EMBL/GenBank/DDBJ whole genome shotgun (WGS) entry which is preliminary data.</text>
</comment>
<evidence type="ECO:0000259" key="9">
    <source>
        <dbReference type="Pfam" id="PF07715"/>
    </source>
</evidence>
<sequence>MRGRAVCMAVVLAAYSFSTVAHSDEPRPAEVTVRAAPRKRDPGRATVRADEARRVAGTRDDALRIVESLPGVARGGFFGGGLVLWGAAPGDSRVTVDGVEIPVLYHGNGLRGVLPSGLVQAIDLAPGAYGAEYGRALGGLVRVTTRELPAKGIHGSIGADFLDAAGMVSAAVGDRVRVAAAARASHFDRLVAAVAPPSVLDVVPIPRYHDYQLKVSLALREDEAISAVLLGAGDALTRTQPSSDPANTRVESTESSFQRFYLRYTRALPDGANVAIVPFFGRDRDRRDASFGGVPQARDTLTWRYGLRASYRAPLTRDIVVTAGVDALASRASLFRQGSLTLPPREGDLYVFGQPPGSDVNADEWTTNIVDVGPFLVSELRLGPFLVTPGLRADLFLVEGSRSTPRVGQTPGIGSSRLLPALDPRLSVSVSPVDHVTISASGGLYHQPPSAEDLGPVFGAPNLMLSRAAHASAGASVRLPAGLDVEVTGFFVALDDLVVRSRLPTPKLAAALTQEGEGESFGVQVLARRQLCNGLYGWIAYTASRSERRYVEDPSTRLFDHDQTHVLTAMAGYEWRGWNFGVRFRHATGAPRTPVVGSFYDTTAGRFQPIFGAPNGTRLPSFQALDLRVQKAISVRSASVVLSLDVTNATNQDNPEEFVYNYDFSRKSFISGLPVLAILGARVEL</sequence>
<evidence type="ECO:0000313" key="11">
    <source>
        <dbReference type="Proteomes" id="UP001221411"/>
    </source>
</evidence>
<evidence type="ECO:0000256" key="1">
    <source>
        <dbReference type="ARBA" id="ARBA00004571"/>
    </source>
</evidence>
<gene>
    <name evidence="10" type="ORF">POL67_03785</name>
</gene>
<evidence type="ECO:0000256" key="4">
    <source>
        <dbReference type="ARBA" id="ARBA00022692"/>
    </source>
</evidence>
<keyword evidence="6" id="KW-0472">Membrane</keyword>
<dbReference type="PANTHER" id="PTHR30069">
    <property type="entry name" value="TONB-DEPENDENT OUTER MEMBRANE RECEPTOR"/>
    <property type="match status" value="1"/>
</dbReference>
<feature type="domain" description="TonB-dependent receptor plug" evidence="9">
    <location>
        <begin position="56"/>
        <end position="139"/>
    </location>
</feature>
<dbReference type="InterPro" id="IPR036942">
    <property type="entry name" value="Beta-barrel_TonB_sf"/>
</dbReference>
<evidence type="ECO:0000313" key="10">
    <source>
        <dbReference type="EMBL" id="MDC0740452.1"/>
    </source>
</evidence>
<dbReference type="InterPro" id="IPR012910">
    <property type="entry name" value="Plug_dom"/>
</dbReference>
<dbReference type="EMBL" id="JAQNDO010000001">
    <property type="protein sequence ID" value="MDC0740452.1"/>
    <property type="molecule type" value="Genomic_DNA"/>
</dbReference>
<dbReference type="RefSeq" id="WP_271915656.1">
    <property type="nucleotide sequence ID" value="NZ_JAQNDO010000001.1"/>
</dbReference>
<feature type="signal peptide" evidence="8">
    <location>
        <begin position="1"/>
        <end position="23"/>
    </location>
</feature>
<keyword evidence="5 8" id="KW-0732">Signal</keyword>
<dbReference type="Gene3D" id="2.40.170.20">
    <property type="entry name" value="TonB-dependent receptor, beta-barrel domain"/>
    <property type="match status" value="1"/>
</dbReference>
<dbReference type="PANTHER" id="PTHR30069:SF29">
    <property type="entry name" value="HEMOGLOBIN AND HEMOGLOBIN-HAPTOGLOBIN-BINDING PROTEIN 1-RELATED"/>
    <property type="match status" value="1"/>
</dbReference>
<accession>A0ABT5EGH3</accession>
<keyword evidence="11" id="KW-1185">Reference proteome</keyword>
<organism evidence="10 11">
    <name type="scientific">Polyangium mundeleinium</name>
    <dbReference type="NCBI Taxonomy" id="2995306"/>
    <lineage>
        <taxon>Bacteria</taxon>
        <taxon>Pseudomonadati</taxon>
        <taxon>Myxococcota</taxon>
        <taxon>Polyangia</taxon>
        <taxon>Polyangiales</taxon>
        <taxon>Polyangiaceae</taxon>
        <taxon>Polyangium</taxon>
    </lineage>
</organism>
<name>A0ABT5EGH3_9BACT</name>
<evidence type="ECO:0000256" key="8">
    <source>
        <dbReference type="SAM" id="SignalP"/>
    </source>
</evidence>
<evidence type="ECO:0000256" key="6">
    <source>
        <dbReference type="ARBA" id="ARBA00023136"/>
    </source>
</evidence>
<keyword evidence="10" id="KW-0675">Receptor</keyword>
<protein>
    <submittedName>
        <fullName evidence="10">TonB-dependent receptor plug domain-containing protein</fullName>
    </submittedName>
</protein>
<keyword evidence="4" id="KW-0812">Transmembrane</keyword>
<evidence type="ECO:0000256" key="2">
    <source>
        <dbReference type="ARBA" id="ARBA00022448"/>
    </source>
</evidence>
<dbReference type="SUPFAM" id="SSF56935">
    <property type="entry name" value="Porins"/>
    <property type="match status" value="1"/>
</dbReference>
<comment type="subcellular location">
    <subcellularLocation>
        <location evidence="1">Cell outer membrane</location>
        <topology evidence="1">Multi-pass membrane protein</topology>
    </subcellularLocation>
</comment>
<proteinExistence type="predicted"/>
<keyword evidence="7" id="KW-0998">Cell outer membrane</keyword>
<evidence type="ECO:0000256" key="7">
    <source>
        <dbReference type="ARBA" id="ARBA00023237"/>
    </source>
</evidence>
<keyword evidence="3" id="KW-1134">Transmembrane beta strand</keyword>